<protein>
    <recommendedName>
        <fullName evidence="1">Flagellar Assembly Protein A N-terminal region domain-containing protein</fullName>
    </recommendedName>
</protein>
<name>A0A2N7PQC8_9BACT</name>
<accession>A0A2N7PQC8</accession>
<dbReference type="Pfam" id="PF03961">
    <property type="entry name" value="FapA"/>
    <property type="match status" value="1"/>
</dbReference>
<dbReference type="PANTHER" id="PTHR38032:SF1">
    <property type="entry name" value="RNA-BINDING PROTEIN KHPB N-TERMINAL DOMAIN-CONTAINING PROTEIN"/>
    <property type="match status" value="1"/>
</dbReference>
<dbReference type="Pfam" id="PF20250">
    <property type="entry name" value="FapA_N"/>
    <property type="match status" value="1"/>
</dbReference>
<evidence type="ECO:0000313" key="3">
    <source>
        <dbReference type="Proteomes" id="UP000235460"/>
    </source>
</evidence>
<dbReference type="InterPro" id="IPR046866">
    <property type="entry name" value="FapA_N"/>
</dbReference>
<organism evidence="2 3">
    <name type="scientific">Thermodesulfobacterium geofontis</name>
    <dbReference type="NCBI Taxonomy" id="1295609"/>
    <lineage>
        <taxon>Bacteria</taxon>
        <taxon>Pseudomonadati</taxon>
        <taxon>Thermodesulfobacteriota</taxon>
        <taxon>Thermodesulfobacteria</taxon>
        <taxon>Thermodesulfobacteriales</taxon>
        <taxon>Thermodesulfobacteriaceae</taxon>
        <taxon>Thermodesulfobacterium</taxon>
    </lineage>
</organism>
<dbReference type="InterPro" id="IPR046865">
    <property type="entry name" value="FapA_b_solenoid"/>
</dbReference>
<evidence type="ECO:0000259" key="1">
    <source>
        <dbReference type="Pfam" id="PF20250"/>
    </source>
</evidence>
<dbReference type="PANTHER" id="PTHR38032">
    <property type="entry name" value="POLYMERASE-RELATED"/>
    <property type="match status" value="1"/>
</dbReference>
<reference evidence="2 3" key="1">
    <citation type="submission" date="2018-01" db="EMBL/GenBank/DDBJ databases">
        <title>Metagenomic assembled genomes from two thermal pools in the Uzon Caldera, Kamchatka, Russia.</title>
        <authorList>
            <person name="Wilkins L."/>
            <person name="Ettinger C."/>
        </authorList>
    </citation>
    <scope>NUCLEOTIDE SEQUENCE [LARGE SCALE GENOMIC DNA]</scope>
    <source>
        <strain evidence="2">ZAV-08</strain>
    </source>
</reference>
<sequence length="278" mass="31898">MEEKIIDKEKAKEVGIFCEDFLFRVSSDDLFVYLEEPLLEEEEKKRFYENWEKIKDCLKLNGVQLVLDQPEVVEEKIIVAKAYPPKEGLPERIEFLPKFLKLFERKEESPEDFEKIEESEGEDLRERFQKIICAVQGEPIAKWYPSVPPTPGLNIWGDVIEPPPLSEEKSFELGENVYLDEKENLIKAKISGVVIYARGKIDISPEYVLKGDVDFSVGNIHFIGKKLTIQGDVKYGFTVECKGILELKGCTENKVTLKIEGSFISEGILRGEDTKIEV</sequence>
<feature type="non-terminal residue" evidence="2">
    <location>
        <position position="278"/>
    </location>
</feature>
<comment type="caution">
    <text evidence="2">The sequence shown here is derived from an EMBL/GenBank/DDBJ whole genome shotgun (WGS) entry which is preliminary data.</text>
</comment>
<feature type="domain" description="Flagellar Assembly Protein A N-terminal region" evidence="1">
    <location>
        <begin position="52"/>
        <end position="197"/>
    </location>
</feature>
<evidence type="ECO:0000313" key="2">
    <source>
        <dbReference type="EMBL" id="PMP69006.1"/>
    </source>
</evidence>
<dbReference type="InterPro" id="IPR005646">
    <property type="entry name" value="FapA"/>
</dbReference>
<gene>
    <name evidence="2" type="ORF">C0190_00725</name>
</gene>
<dbReference type="Proteomes" id="UP000235460">
    <property type="component" value="Unassembled WGS sequence"/>
</dbReference>
<dbReference type="EMBL" id="PNIK01000009">
    <property type="protein sequence ID" value="PMP69006.1"/>
    <property type="molecule type" value="Genomic_DNA"/>
</dbReference>
<dbReference type="AlphaFoldDB" id="A0A2N7PQC8"/>
<proteinExistence type="predicted"/>